<gene>
    <name evidence="1" type="ORF">A9308_04890</name>
</gene>
<reference evidence="1 2" key="1">
    <citation type="submission" date="2016-06" db="EMBL/GenBank/DDBJ databases">
        <title>Draft genome of Moraxella atlantae CCUG 66109.</title>
        <authorList>
            <person name="Salva-Serra F."/>
            <person name="Engstrom-Jakobsson H."/>
            <person name="Thorell K."/>
            <person name="Gonzales-Siles L."/>
            <person name="Karlsson R."/>
            <person name="Boulund F."/>
            <person name="Engstrand L."/>
            <person name="Kristiansson E."/>
            <person name="Moore E."/>
        </authorList>
    </citation>
    <scope>NUCLEOTIDE SEQUENCE [LARGE SCALE GENOMIC DNA]</scope>
    <source>
        <strain evidence="1 2">CCUG 66109</strain>
    </source>
</reference>
<evidence type="ECO:0000313" key="1">
    <source>
        <dbReference type="EMBL" id="OBX79947.1"/>
    </source>
</evidence>
<organism evidence="1 2">
    <name type="scientific">Faucicola atlantae</name>
    <dbReference type="NCBI Taxonomy" id="34059"/>
    <lineage>
        <taxon>Bacteria</taxon>
        <taxon>Pseudomonadati</taxon>
        <taxon>Pseudomonadota</taxon>
        <taxon>Gammaproteobacteria</taxon>
        <taxon>Moraxellales</taxon>
        <taxon>Moraxellaceae</taxon>
        <taxon>Faucicola</taxon>
    </lineage>
</organism>
<dbReference type="InterPro" id="IPR008886">
    <property type="entry name" value="UPF0227/Esterase_YqiA"/>
</dbReference>
<dbReference type="Gene3D" id="3.40.50.1820">
    <property type="entry name" value="alpha/beta hydrolase"/>
    <property type="match status" value="1"/>
</dbReference>
<comment type="caution">
    <text evidence="1">The sequence shown here is derived from an EMBL/GenBank/DDBJ whole genome shotgun (WGS) entry which is preliminary data.</text>
</comment>
<dbReference type="PANTHER" id="PTHR35602">
    <property type="entry name" value="ESTERASE YQIA-RELATED"/>
    <property type="match status" value="1"/>
</dbReference>
<dbReference type="PANTHER" id="PTHR35602:SF3">
    <property type="entry name" value="ESTERASE YQIA"/>
    <property type="match status" value="1"/>
</dbReference>
<dbReference type="AlphaFoldDB" id="A0A1B8QE43"/>
<name>A0A1B8QE43_9GAMM</name>
<evidence type="ECO:0008006" key="3">
    <source>
        <dbReference type="Google" id="ProtNLM"/>
    </source>
</evidence>
<dbReference type="RefSeq" id="WP_067235450.1">
    <property type="nucleotide sequence ID" value="NZ_LZMZ01000009.1"/>
</dbReference>
<dbReference type="Pfam" id="PF05728">
    <property type="entry name" value="UPF0227"/>
    <property type="match status" value="1"/>
</dbReference>
<sequence length="212" mass="23216">MQLVYIHGLDSNANAAKGTQLKQFCAEYFPHINVVCPDLNVAPAEAIKRLQAIIADDPDTGLVGSSLGGFYATIVSNLTAKRAVLINPSTNVGESLKRFFPDNFASLPADYVGHTTPDGWAITKAQVQWLIEHRPERATYPDKILLLVKTGDELLDYREAVEYFSQNLPEQNGQSHIIIEAGGDHRMSDFASKCAQVVQFLFGLPVLASSVK</sequence>
<dbReference type="OrthoDB" id="9814831at2"/>
<evidence type="ECO:0000313" key="2">
    <source>
        <dbReference type="Proteomes" id="UP000092508"/>
    </source>
</evidence>
<dbReference type="STRING" id="34059.A9308_04890"/>
<dbReference type="Proteomes" id="UP000092508">
    <property type="component" value="Unassembled WGS sequence"/>
</dbReference>
<protein>
    <recommendedName>
        <fullName evidence="3">Esterase YqiA</fullName>
    </recommendedName>
</protein>
<dbReference type="InterPro" id="IPR029058">
    <property type="entry name" value="AB_hydrolase_fold"/>
</dbReference>
<proteinExistence type="predicted"/>
<dbReference type="SUPFAM" id="SSF53474">
    <property type="entry name" value="alpha/beta-Hydrolases"/>
    <property type="match status" value="1"/>
</dbReference>
<dbReference type="EMBL" id="LZMZ01000009">
    <property type="protein sequence ID" value="OBX79947.1"/>
    <property type="molecule type" value="Genomic_DNA"/>
</dbReference>
<accession>A0A1B8QE43</accession>